<sequence>MANKYNQISSDTNVRFSNALFGEVETSRMTATPVHLTTFNAGELVPVYCREILPDETLNIDLDFVIRQSTLLTPTMGSMVVDFYAFFVPNRIVNDSWKAVQGENFSGSWTANSVSLAPLVRHSSTPRTISIPVNSVADYYGFPTQSSISSTVLEQCHDLKFRGYVMIWNEFFRDQNYQPPIPLSTLNVYQGFLDTGATPLGDGPGSVTITGSTVPDGSFGAGAIAHSLYGSGGGSASTTIAPMADTSKRFRATSGPLPVNKLHDYFTSVLPSPQKSPESIFVPATGSVTLGEIPVVTGSTTHQIGSSSLTGIVTGAVVPSADYVDLKFYSRGAYGSNGSIGTVTVDQIGSSTAPTQAFFSPDNLYTQSGASASLDGVAVSLDDIRFASAIQQVYETLGRGGSRYRSVLSSFFGIEINDLMVDTPLCLGHIRRNLDLYQTAQTSSSVDDGTPQGNLAAFGYTSNGGKLFSHHFLEHGYVHVFACVRHRNIYSSMLSRDNFRLNLLDFYLPPLANISEQPVYTREINPFSTRANQPFGYQEAWAEYRYEPDMVTGLMRPGAQNNVSLWNYADDFNSQLNIATGAWLKSNSKQVLDRTLAVTSAAAPQLKGMFRFVVDKILPMPTYSVPGMDII</sequence>
<dbReference type="EMBL" id="OM869540">
    <property type="protein sequence ID" value="UPW41078.1"/>
    <property type="molecule type" value="Genomic_DNA"/>
</dbReference>
<dbReference type="InterPro" id="IPR037002">
    <property type="entry name" value="Microviridae_protein_F_sf"/>
</dbReference>
<evidence type="ECO:0000256" key="3">
    <source>
        <dbReference type="ARBA" id="ARBA00022431"/>
    </source>
</evidence>
<evidence type="ECO:0000256" key="4">
    <source>
        <dbReference type="ARBA" id="ARBA00022561"/>
    </source>
</evidence>
<proteinExistence type="inferred from homology"/>
<dbReference type="Pfam" id="PF02305">
    <property type="entry name" value="Phage_F"/>
    <property type="match status" value="2"/>
</dbReference>
<dbReference type="Gene3D" id="2.60.169.10">
    <property type="entry name" value="Microviridae F protein"/>
    <property type="match status" value="2"/>
</dbReference>
<evidence type="ECO:0000256" key="2">
    <source>
        <dbReference type="ARBA" id="ARBA00009963"/>
    </source>
</evidence>
<dbReference type="InterPro" id="IPR003514">
    <property type="entry name" value="Microviridae_protein_F"/>
</dbReference>
<evidence type="ECO:0000256" key="1">
    <source>
        <dbReference type="ARBA" id="ARBA00004328"/>
    </source>
</evidence>
<accession>A0A976N188</accession>
<keyword evidence="3" id="KW-1140">T=1 icosahedral capsid protein</keyword>
<dbReference type="SUPFAM" id="SSF88645">
    <property type="entry name" value="ssDNA viruses"/>
    <property type="match status" value="1"/>
</dbReference>
<dbReference type="GO" id="GO:0005198">
    <property type="term" value="F:structural molecule activity"/>
    <property type="evidence" value="ECO:0007669"/>
    <property type="project" value="InterPro"/>
</dbReference>
<evidence type="ECO:0000313" key="6">
    <source>
        <dbReference type="EMBL" id="UPW41078.1"/>
    </source>
</evidence>
<protein>
    <submittedName>
        <fullName evidence="6">Major capsid protein</fullName>
    </submittedName>
</protein>
<dbReference type="GO" id="GO:0039615">
    <property type="term" value="C:T=1 icosahedral viral capsid"/>
    <property type="evidence" value="ECO:0007669"/>
    <property type="project" value="UniProtKB-KW"/>
</dbReference>
<organism evidence="6">
    <name type="scientific">Sigmofec virus UA08Rod_5614</name>
    <dbReference type="NCBI Taxonomy" id="2929431"/>
    <lineage>
        <taxon>Viruses</taxon>
        <taxon>Monodnaviria</taxon>
        <taxon>Sangervirae</taxon>
        <taxon>Phixviricota</taxon>
        <taxon>Malgrandaviricetes</taxon>
        <taxon>Petitvirales</taxon>
        <taxon>Microviridae</taxon>
    </lineage>
</organism>
<reference evidence="6" key="1">
    <citation type="submission" date="2022-02" db="EMBL/GenBank/DDBJ databases">
        <title>Towards deciphering the DNA virus diversity associated with rodent species in the families Cricetidae and Heteromyidae.</title>
        <authorList>
            <person name="Lund M."/>
            <person name="Larsen B.B."/>
            <person name="Gryseels S."/>
            <person name="Kraberger S."/>
            <person name="Rowsey D.M."/>
            <person name="Steger L."/>
            <person name="Yule K.M."/>
            <person name="Upham N.S."/>
            <person name="Worobey M."/>
            <person name="Van Doorslaer K."/>
            <person name="Varsani A."/>
        </authorList>
    </citation>
    <scope>NUCLEOTIDE SEQUENCE</scope>
    <source>
        <strain evidence="6">UA08Rod_5614</strain>
    </source>
</reference>
<comment type="similarity">
    <text evidence="2">Belongs to the microviridae F protein family.</text>
</comment>
<keyword evidence="4" id="KW-0167">Capsid protein</keyword>
<name>A0A976N188_9VIRU</name>
<evidence type="ECO:0000256" key="5">
    <source>
        <dbReference type="ARBA" id="ARBA00022844"/>
    </source>
</evidence>
<comment type="subcellular location">
    <subcellularLocation>
        <location evidence="1">Virion</location>
    </subcellularLocation>
</comment>
<dbReference type="InterPro" id="IPR016184">
    <property type="entry name" value="Capsid/spike_ssDNA_virus"/>
</dbReference>
<keyword evidence="5" id="KW-0946">Virion</keyword>